<comment type="caution">
    <text evidence="1">The sequence shown here is derived from an EMBL/GenBank/DDBJ whole genome shotgun (WGS) entry which is preliminary data.</text>
</comment>
<dbReference type="EMBL" id="JADKBR010000005">
    <property type="protein sequence ID" value="MBK8890121.1"/>
    <property type="molecule type" value="Genomic_DNA"/>
</dbReference>
<sequence length="60" mass="6785">MKVKIYYRITQDRCGIPMNYAGARHFVACEGQPIEEAARAQLAADYQVPLRAVEICRIAD</sequence>
<evidence type="ECO:0000313" key="2">
    <source>
        <dbReference type="Proteomes" id="UP000808146"/>
    </source>
</evidence>
<proteinExistence type="predicted"/>
<reference evidence="1" key="1">
    <citation type="submission" date="2020-10" db="EMBL/GenBank/DDBJ databases">
        <title>Connecting structure to function with the recovery of over 1000 high-quality activated sludge metagenome-assembled genomes encoding full-length rRNA genes using long-read sequencing.</title>
        <authorList>
            <person name="Singleton C.M."/>
            <person name="Petriglieri F."/>
            <person name="Kristensen J.M."/>
            <person name="Kirkegaard R.H."/>
            <person name="Michaelsen T.Y."/>
            <person name="Andersen M.H."/>
            <person name="Karst S.M."/>
            <person name="Dueholm M.S."/>
            <person name="Nielsen P.H."/>
            <person name="Albertsen M."/>
        </authorList>
    </citation>
    <scope>NUCLEOTIDE SEQUENCE</scope>
    <source>
        <strain evidence="1">OdNE_18-Q3-R46-58_BAT3C.305</strain>
    </source>
</reference>
<gene>
    <name evidence="1" type="ORF">IPN75_06825</name>
</gene>
<accession>A0A9D7QHC6</accession>
<organism evidence="1 2">
    <name type="scientific">Candidatus Dechloromonas phosphorivorans</name>
    <dbReference type="NCBI Taxonomy" id="2899244"/>
    <lineage>
        <taxon>Bacteria</taxon>
        <taxon>Pseudomonadati</taxon>
        <taxon>Pseudomonadota</taxon>
        <taxon>Betaproteobacteria</taxon>
        <taxon>Rhodocyclales</taxon>
        <taxon>Azonexaceae</taxon>
        <taxon>Dechloromonas</taxon>
    </lineage>
</organism>
<evidence type="ECO:0000313" key="1">
    <source>
        <dbReference type="EMBL" id="MBK8890121.1"/>
    </source>
</evidence>
<name>A0A9D7QHC6_9RHOO</name>
<dbReference type="AlphaFoldDB" id="A0A9D7QHC6"/>
<dbReference type="Proteomes" id="UP000808146">
    <property type="component" value="Unassembled WGS sequence"/>
</dbReference>
<protein>
    <submittedName>
        <fullName evidence="1">Uncharacterized protein</fullName>
    </submittedName>
</protein>